<keyword evidence="6" id="KW-1185">Reference proteome</keyword>
<accession>A0A1W2D685</accession>
<dbReference type="STRING" id="112901.SAMN04488500_113129"/>
<keyword evidence="3" id="KW-0274">FAD</keyword>
<dbReference type="Proteomes" id="UP000192738">
    <property type="component" value="Unassembled WGS sequence"/>
</dbReference>
<keyword evidence="5" id="KW-0808">Transferase</keyword>
<evidence type="ECO:0000259" key="4">
    <source>
        <dbReference type="Pfam" id="PF01134"/>
    </source>
</evidence>
<evidence type="ECO:0000256" key="1">
    <source>
        <dbReference type="ARBA" id="ARBA00001974"/>
    </source>
</evidence>
<comment type="cofactor">
    <cofactor evidence="1">
        <name>FAD</name>
        <dbReference type="ChEBI" id="CHEBI:57692"/>
    </cofactor>
</comment>
<dbReference type="Pfam" id="PF01134">
    <property type="entry name" value="GIDA"/>
    <property type="match status" value="2"/>
</dbReference>
<dbReference type="InterPro" id="IPR036188">
    <property type="entry name" value="FAD/NAD-bd_sf"/>
</dbReference>
<feature type="domain" description="MnmG N-terminal" evidence="4">
    <location>
        <begin position="273"/>
        <end position="358"/>
    </location>
</feature>
<reference evidence="5 6" key="1">
    <citation type="submission" date="2017-04" db="EMBL/GenBank/DDBJ databases">
        <authorList>
            <person name="Afonso C.L."/>
            <person name="Miller P.J."/>
            <person name="Scott M.A."/>
            <person name="Spackman E."/>
            <person name="Goraichik I."/>
            <person name="Dimitrov K.M."/>
            <person name="Suarez D.L."/>
            <person name="Swayne D.E."/>
        </authorList>
    </citation>
    <scope>NUCLEOTIDE SEQUENCE [LARGE SCALE GENOMIC DNA]</scope>
    <source>
        <strain evidence="5 6">DSM 5090</strain>
    </source>
</reference>
<evidence type="ECO:0000313" key="6">
    <source>
        <dbReference type="Proteomes" id="UP000192738"/>
    </source>
</evidence>
<evidence type="ECO:0000313" key="5">
    <source>
        <dbReference type="EMBL" id="SMC92568.1"/>
    </source>
</evidence>
<evidence type="ECO:0000256" key="3">
    <source>
        <dbReference type="ARBA" id="ARBA00022827"/>
    </source>
</evidence>
<dbReference type="GO" id="GO:0032259">
    <property type="term" value="P:methylation"/>
    <property type="evidence" value="ECO:0007669"/>
    <property type="project" value="UniProtKB-KW"/>
</dbReference>
<keyword evidence="5" id="KW-0489">Methyltransferase</keyword>
<dbReference type="SUPFAM" id="SSF51905">
    <property type="entry name" value="FAD/NAD(P)-binding domain"/>
    <property type="match status" value="1"/>
</dbReference>
<dbReference type="InterPro" id="IPR040131">
    <property type="entry name" value="MnmG_N"/>
</dbReference>
<proteinExistence type="predicted"/>
<dbReference type="AlphaFoldDB" id="A0A1W2D685"/>
<evidence type="ECO:0000256" key="2">
    <source>
        <dbReference type="ARBA" id="ARBA00022630"/>
    </source>
</evidence>
<dbReference type="RefSeq" id="WP_245824006.1">
    <property type="nucleotide sequence ID" value="NZ_CP155572.1"/>
</dbReference>
<keyword evidence="2" id="KW-0285">Flavoprotein</keyword>
<dbReference type="GO" id="GO:0008168">
    <property type="term" value="F:methyltransferase activity"/>
    <property type="evidence" value="ECO:0007669"/>
    <property type="project" value="UniProtKB-KW"/>
</dbReference>
<gene>
    <name evidence="5" type="ORF">SAMN04488500_113129</name>
</gene>
<dbReference type="EMBL" id="FWXI01000013">
    <property type="protein sequence ID" value="SMC92568.1"/>
    <property type="molecule type" value="Genomic_DNA"/>
</dbReference>
<protein>
    <submittedName>
        <fullName evidence="5">Folate-dependent tRNA-U54 methylase TrmFO/GidA</fullName>
    </submittedName>
</protein>
<dbReference type="Gene3D" id="3.50.50.60">
    <property type="entry name" value="FAD/NAD(P)-binding domain"/>
    <property type="match status" value="2"/>
</dbReference>
<sequence>MMKKVVIVGGGWAGSAAALAARNTGCEVELFERADMLLGTGLVGGIMRNNGRFTATEEMIAMGGGELFEICDAYSRHKNIEFPGHKHVSLYDVSTIEPAVRRALLAVGIKIHLMARIKDVTVADGKIVKVIAGVLHNDEEFEACGDGFVDASGTAGPQGNCMKYGNGCAMCIYRCPTFGPRLSIAAKAGVKEIIGEKADGTLGAMSGSCKLHKDSLAPEIKEELERTGVCVIAVPPYLQKSMESLGQKACQQYALKEFAENIVLLDTGHAKLMSAYYPLGLLRQIPGCANARFEDPYAGGIGNSIRYFGMLPRDNALQVKSLKNVFCAGEKAGLLVGHTEAIVTGTLAGHNAARLALGLEPIEISRELACGDAIAYVNEKMQTKEGLTKKYTFSGSVYFDSMKKKNLYSINIEEIKKKVTLTNMIGIFAKRLA</sequence>
<organism evidence="5 6">
    <name type="scientific">Sporomusa malonica</name>
    <dbReference type="NCBI Taxonomy" id="112901"/>
    <lineage>
        <taxon>Bacteria</taxon>
        <taxon>Bacillati</taxon>
        <taxon>Bacillota</taxon>
        <taxon>Negativicutes</taxon>
        <taxon>Selenomonadales</taxon>
        <taxon>Sporomusaceae</taxon>
        <taxon>Sporomusa</taxon>
    </lineage>
</organism>
<feature type="domain" description="MnmG N-terminal" evidence="4">
    <location>
        <begin position="4"/>
        <end position="242"/>
    </location>
</feature>
<name>A0A1W2D685_9FIRM</name>